<sequence>MIRQISGFNVKHVFIFIFSSLLYALCQMLLSNIVMEDDLWEKFAVQLTAHYIVVFTMCVVDYNLLIFLNKHLPYSRNILYRIAADLAGLILICLTLIWLFDFTIYNILLVPAAGLPSFATKFALGMLTNTPILLVFELIYYFRSEQKAIADSEKAKREVLLFQHETLKAQINPHFLFNSLNVLSSLIYLNPQNANKFTKALSKSYRYVLSLNQRTAVTVAEEMEALDSYIFLMQMRFENAFTFKVHKPGAFESNKIVPLTMQLLLENVFKHNVATEEAPLDIQITIGSEYVTVENQVQPTSNADKSGIGLKYLKKQYELHGKEIVVEHTGSQFIVKVPYIQP</sequence>
<proteinExistence type="predicted"/>
<feature type="transmembrane region" description="Helical" evidence="1">
    <location>
        <begin position="78"/>
        <end position="100"/>
    </location>
</feature>
<keyword evidence="1" id="KW-0472">Membrane</keyword>
<evidence type="ECO:0000256" key="1">
    <source>
        <dbReference type="SAM" id="Phobius"/>
    </source>
</evidence>
<name>A0AAU8FIW8_9BACT</name>
<dbReference type="PANTHER" id="PTHR34220:SF7">
    <property type="entry name" value="SENSOR HISTIDINE KINASE YPDA"/>
    <property type="match status" value="1"/>
</dbReference>
<accession>A0AAU8FIW8</accession>
<dbReference type="GO" id="GO:0016020">
    <property type="term" value="C:membrane"/>
    <property type="evidence" value="ECO:0007669"/>
    <property type="project" value="InterPro"/>
</dbReference>
<feature type="domain" description="Signal transduction histidine kinase internal region" evidence="2">
    <location>
        <begin position="163"/>
        <end position="240"/>
    </location>
</feature>
<dbReference type="Pfam" id="PF06580">
    <property type="entry name" value="His_kinase"/>
    <property type="match status" value="1"/>
</dbReference>
<reference evidence="3" key="1">
    <citation type="submission" date="2024-06" db="EMBL/GenBank/DDBJ databases">
        <title>Sequencing and assembly of the genome of Dyadobacter sp. strain 676, a symbiont of Cyamopsis tetragonoloba.</title>
        <authorList>
            <person name="Guro P."/>
            <person name="Sazanova A."/>
            <person name="Kuznetsova I."/>
            <person name="Belimov A."/>
            <person name="Safronova V."/>
        </authorList>
    </citation>
    <scope>NUCLEOTIDE SEQUENCE</scope>
    <source>
        <strain evidence="3">676</strain>
    </source>
</reference>
<dbReference type="PANTHER" id="PTHR34220">
    <property type="entry name" value="SENSOR HISTIDINE KINASE YPDA"/>
    <property type="match status" value="1"/>
</dbReference>
<dbReference type="InterPro" id="IPR050640">
    <property type="entry name" value="Bact_2-comp_sensor_kinase"/>
</dbReference>
<keyword evidence="3" id="KW-0418">Kinase</keyword>
<feature type="transmembrane region" description="Helical" evidence="1">
    <location>
        <begin position="120"/>
        <end position="142"/>
    </location>
</feature>
<dbReference type="RefSeq" id="WP_353719840.1">
    <property type="nucleotide sequence ID" value="NZ_CP159289.1"/>
</dbReference>
<keyword evidence="1" id="KW-0812">Transmembrane</keyword>
<evidence type="ECO:0000259" key="2">
    <source>
        <dbReference type="Pfam" id="PF06580"/>
    </source>
</evidence>
<dbReference type="GO" id="GO:0000155">
    <property type="term" value="F:phosphorelay sensor kinase activity"/>
    <property type="evidence" value="ECO:0007669"/>
    <property type="project" value="InterPro"/>
</dbReference>
<evidence type="ECO:0000313" key="3">
    <source>
        <dbReference type="EMBL" id="XCH24525.1"/>
    </source>
</evidence>
<dbReference type="EMBL" id="CP159289">
    <property type="protein sequence ID" value="XCH24525.1"/>
    <property type="molecule type" value="Genomic_DNA"/>
</dbReference>
<protein>
    <submittedName>
        <fullName evidence="3">Histidine kinase</fullName>
    </submittedName>
</protein>
<dbReference type="InterPro" id="IPR036890">
    <property type="entry name" value="HATPase_C_sf"/>
</dbReference>
<feature type="transmembrane region" description="Helical" evidence="1">
    <location>
        <begin position="12"/>
        <end position="35"/>
    </location>
</feature>
<dbReference type="AlphaFoldDB" id="A0AAU8FIW8"/>
<dbReference type="InterPro" id="IPR010559">
    <property type="entry name" value="Sig_transdc_His_kin_internal"/>
</dbReference>
<keyword evidence="3" id="KW-0808">Transferase</keyword>
<gene>
    <name evidence="3" type="ORF">ABV298_30230</name>
</gene>
<keyword evidence="1" id="KW-1133">Transmembrane helix</keyword>
<dbReference type="Gene3D" id="3.30.565.10">
    <property type="entry name" value="Histidine kinase-like ATPase, C-terminal domain"/>
    <property type="match status" value="1"/>
</dbReference>
<feature type="transmembrane region" description="Helical" evidence="1">
    <location>
        <begin position="47"/>
        <end position="66"/>
    </location>
</feature>
<organism evidence="3">
    <name type="scientific">Dyadobacter sp. 676</name>
    <dbReference type="NCBI Taxonomy" id="3088362"/>
    <lineage>
        <taxon>Bacteria</taxon>
        <taxon>Pseudomonadati</taxon>
        <taxon>Bacteroidota</taxon>
        <taxon>Cytophagia</taxon>
        <taxon>Cytophagales</taxon>
        <taxon>Spirosomataceae</taxon>
        <taxon>Dyadobacter</taxon>
    </lineage>
</organism>